<dbReference type="EMBL" id="CH964251">
    <property type="protein sequence ID" value="EDW83034.1"/>
    <property type="molecule type" value="Genomic_DNA"/>
</dbReference>
<dbReference type="InParanoid" id="B4NFG7"/>
<name>B4NFG7_DROWI</name>
<evidence type="ECO:0000313" key="2">
    <source>
        <dbReference type="EMBL" id="EDW83034.1"/>
    </source>
</evidence>
<sequence>MSLASIKQKELKGKKKVLPKLRTVLANPYKQYCPVLPENELQQFCNILEEAKSNFVSKGGKPPMKNFASHSHINLGLESCLRAIHGQRFSCIFISLSLRPTHLIRLIGTSASVKIPTASIFAQSKLEDLTFKLFGVKSMALTLPLELKNISEDLDNWVTKHQRPLPAKPIVKKRKIKEKTKLEMPPAPIKEQIDTPDDDQDKQWTGDYISCSNKQTLSRIDPQLEAQQLGVALTNLAMKAKENPLETESKVDETPMDDDAMEVDEPENLEDTEDEFLETDLSRYRPLTINVIRQNPNKKPKKKRNKKPASKTK</sequence>
<proteinExistence type="predicted"/>
<dbReference type="KEGG" id="dwi:6649471"/>
<feature type="compositionally biased region" description="Basic residues" evidence="1">
    <location>
        <begin position="296"/>
        <end position="313"/>
    </location>
</feature>
<feature type="region of interest" description="Disordered" evidence="1">
    <location>
        <begin position="240"/>
        <end position="313"/>
    </location>
</feature>
<dbReference type="HOGENOM" id="CLU_897965_0_0_1"/>
<evidence type="ECO:0000313" key="3">
    <source>
        <dbReference type="Proteomes" id="UP000007798"/>
    </source>
</evidence>
<keyword evidence="3" id="KW-1185">Reference proteome</keyword>
<dbReference type="OrthoDB" id="8063211at2759"/>
<feature type="compositionally biased region" description="Basic and acidic residues" evidence="1">
    <location>
        <begin position="240"/>
        <end position="253"/>
    </location>
</feature>
<gene>
    <name evidence="2" type="primary">Dwil\GK22529</name>
    <name evidence="2" type="ORF">Dwil_GK22529</name>
</gene>
<dbReference type="PhylomeDB" id="B4NFG7"/>
<dbReference type="eggNOG" id="ENOG502T7XJ">
    <property type="taxonomic scope" value="Eukaryota"/>
</dbReference>
<dbReference type="Proteomes" id="UP000007798">
    <property type="component" value="Unassembled WGS sequence"/>
</dbReference>
<accession>B4NFG7</accession>
<reference evidence="2 3" key="1">
    <citation type="journal article" date="2007" name="Nature">
        <title>Evolution of genes and genomes on the Drosophila phylogeny.</title>
        <authorList>
            <consortium name="Drosophila 12 Genomes Consortium"/>
            <person name="Clark A.G."/>
            <person name="Eisen M.B."/>
            <person name="Smith D.R."/>
            <person name="Bergman C.M."/>
            <person name="Oliver B."/>
            <person name="Markow T.A."/>
            <person name="Kaufman T.C."/>
            <person name="Kellis M."/>
            <person name="Gelbart W."/>
            <person name="Iyer V.N."/>
            <person name="Pollard D.A."/>
            <person name="Sackton T.B."/>
            <person name="Larracuente A.M."/>
            <person name="Singh N.D."/>
            <person name="Abad J.P."/>
            <person name="Abt D.N."/>
            <person name="Adryan B."/>
            <person name="Aguade M."/>
            <person name="Akashi H."/>
            <person name="Anderson W.W."/>
            <person name="Aquadro C.F."/>
            <person name="Ardell D.H."/>
            <person name="Arguello R."/>
            <person name="Artieri C.G."/>
            <person name="Barbash D.A."/>
            <person name="Barker D."/>
            <person name="Barsanti P."/>
            <person name="Batterham P."/>
            <person name="Batzoglou S."/>
            <person name="Begun D."/>
            <person name="Bhutkar A."/>
            <person name="Blanco E."/>
            <person name="Bosak S.A."/>
            <person name="Bradley R.K."/>
            <person name="Brand A.D."/>
            <person name="Brent M.R."/>
            <person name="Brooks A.N."/>
            <person name="Brown R.H."/>
            <person name="Butlin R.K."/>
            <person name="Caggese C."/>
            <person name="Calvi B.R."/>
            <person name="Bernardo de Carvalho A."/>
            <person name="Caspi A."/>
            <person name="Castrezana S."/>
            <person name="Celniker S.E."/>
            <person name="Chang J.L."/>
            <person name="Chapple C."/>
            <person name="Chatterji S."/>
            <person name="Chinwalla A."/>
            <person name="Civetta A."/>
            <person name="Clifton S.W."/>
            <person name="Comeron J.M."/>
            <person name="Costello J.C."/>
            <person name="Coyne J.A."/>
            <person name="Daub J."/>
            <person name="David R.G."/>
            <person name="Delcher A.L."/>
            <person name="Delehaunty K."/>
            <person name="Do C.B."/>
            <person name="Ebling H."/>
            <person name="Edwards K."/>
            <person name="Eickbush T."/>
            <person name="Evans J.D."/>
            <person name="Filipski A."/>
            <person name="Findeiss S."/>
            <person name="Freyhult E."/>
            <person name="Fulton L."/>
            <person name="Fulton R."/>
            <person name="Garcia A.C."/>
            <person name="Gardiner A."/>
            <person name="Garfield D.A."/>
            <person name="Garvin B.E."/>
            <person name="Gibson G."/>
            <person name="Gilbert D."/>
            <person name="Gnerre S."/>
            <person name="Godfrey J."/>
            <person name="Good R."/>
            <person name="Gotea V."/>
            <person name="Gravely B."/>
            <person name="Greenberg A.J."/>
            <person name="Griffiths-Jones S."/>
            <person name="Gross S."/>
            <person name="Guigo R."/>
            <person name="Gustafson E.A."/>
            <person name="Haerty W."/>
            <person name="Hahn M.W."/>
            <person name="Halligan D.L."/>
            <person name="Halpern A.L."/>
            <person name="Halter G.M."/>
            <person name="Han M.V."/>
            <person name="Heger A."/>
            <person name="Hillier L."/>
            <person name="Hinrichs A.S."/>
            <person name="Holmes I."/>
            <person name="Hoskins R.A."/>
            <person name="Hubisz M.J."/>
            <person name="Hultmark D."/>
            <person name="Huntley M.A."/>
            <person name="Jaffe D.B."/>
            <person name="Jagadeeshan S."/>
            <person name="Jeck W.R."/>
            <person name="Johnson J."/>
            <person name="Jones C.D."/>
            <person name="Jordan W.C."/>
            <person name="Karpen G.H."/>
            <person name="Kataoka E."/>
            <person name="Keightley P.D."/>
            <person name="Kheradpour P."/>
            <person name="Kirkness E.F."/>
            <person name="Koerich L.B."/>
            <person name="Kristiansen K."/>
            <person name="Kudrna D."/>
            <person name="Kulathinal R.J."/>
            <person name="Kumar S."/>
            <person name="Kwok R."/>
            <person name="Lander E."/>
            <person name="Langley C.H."/>
            <person name="Lapoint R."/>
            <person name="Lazzaro B.P."/>
            <person name="Lee S.J."/>
            <person name="Levesque L."/>
            <person name="Li R."/>
            <person name="Lin C.F."/>
            <person name="Lin M.F."/>
            <person name="Lindblad-Toh K."/>
            <person name="Llopart A."/>
            <person name="Long M."/>
            <person name="Low L."/>
            <person name="Lozovsky E."/>
            <person name="Lu J."/>
            <person name="Luo M."/>
            <person name="Machado C.A."/>
            <person name="Makalowski W."/>
            <person name="Marzo M."/>
            <person name="Matsuda M."/>
            <person name="Matzkin L."/>
            <person name="McAllister B."/>
            <person name="McBride C.S."/>
            <person name="McKernan B."/>
            <person name="McKernan K."/>
            <person name="Mendez-Lago M."/>
            <person name="Minx P."/>
            <person name="Mollenhauer M.U."/>
            <person name="Montooth K."/>
            <person name="Mount S.M."/>
            <person name="Mu X."/>
            <person name="Myers E."/>
            <person name="Negre B."/>
            <person name="Newfeld S."/>
            <person name="Nielsen R."/>
            <person name="Noor M.A."/>
            <person name="O'Grady P."/>
            <person name="Pachter L."/>
            <person name="Papaceit M."/>
            <person name="Parisi M.J."/>
            <person name="Parisi M."/>
            <person name="Parts L."/>
            <person name="Pedersen J.S."/>
            <person name="Pesole G."/>
            <person name="Phillippy A.M."/>
            <person name="Ponting C.P."/>
            <person name="Pop M."/>
            <person name="Porcelli D."/>
            <person name="Powell J.R."/>
            <person name="Prohaska S."/>
            <person name="Pruitt K."/>
            <person name="Puig M."/>
            <person name="Quesneville H."/>
            <person name="Ram K.R."/>
            <person name="Rand D."/>
            <person name="Rasmussen M.D."/>
            <person name="Reed L.K."/>
            <person name="Reenan R."/>
            <person name="Reily A."/>
            <person name="Remington K.A."/>
            <person name="Rieger T.T."/>
            <person name="Ritchie M.G."/>
            <person name="Robin C."/>
            <person name="Rogers Y.H."/>
            <person name="Rohde C."/>
            <person name="Rozas J."/>
            <person name="Rubenfield M.J."/>
            <person name="Ruiz A."/>
            <person name="Russo S."/>
            <person name="Salzberg S.L."/>
            <person name="Sanchez-Gracia A."/>
            <person name="Saranga D.J."/>
            <person name="Sato H."/>
            <person name="Schaeffer S.W."/>
            <person name="Schatz M.C."/>
            <person name="Schlenke T."/>
            <person name="Schwartz R."/>
            <person name="Segarra C."/>
            <person name="Singh R.S."/>
            <person name="Sirot L."/>
            <person name="Sirota M."/>
            <person name="Sisneros N.B."/>
            <person name="Smith C.D."/>
            <person name="Smith T.F."/>
            <person name="Spieth J."/>
            <person name="Stage D.E."/>
            <person name="Stark A."/>
            <person name="Stephan W."/>
            <person name="Strausberg R.L."/>
            <person name="Strempel S."/>
            <person name="Sturgill D."/>
            <person name="Sutton G."/>
            <person name="Sutton G.G."/>
            <person name="Tao W."/>
            <person name="Teichmann S."/>
            <person name="Tobari Y.N."/>
            <person name="Tomimura Y."/>
            <person name="Tsolas J.M."/>
            <person name="Valente V.L."/>
            <person name="Venter E."/>
            <person name="Venter J.C."/>
            <person name="Vicario S."/>
            <person name="Vieira F.G."/>
            <person name="Vilella A.J."/>
            <person name="Villasante A."/>
            <person name="Walenz B."/>
            <person name="Wang J."/>
            <person name="Wasserman M."/>
            <person name="Watts T."/>
            <person name="Wilson D."/>
            <person name="Wilson R.K."/>
            <person name="Wing R.A."/>
            <person name="Wolfner M.F."/>
            <person name="Wong A."/>
            <person name="Wong G.K."/>
            <person name="Wu C.I."/>
            <person name="Wu G."/>
            <person name="Yamamoto D."/>
            <person name="Yang H.P."/>
            <person name="Yang S.P."/>
            <person name="Yorke J.A."/>
            <person name="Yoshida K."/>
            <person name="Zdobnov E."/>
            <person name="Zhang P."/>
            <person name="Zhang Y."/>
            <person name="Zimin A.V."/>
            <person name="Baldwin J."/>
            <person name="Abdouelleil A."/>
            <person name="Abdulkadir J."/>
            <person name="Abebe A."/>
            <person name="Abera B."/>
            <person name="Abreu J."/>
            <person name="Acer S.C."/>
            <person name="Aftuck L."/>
            <person name="Alexander A."/>
            <person name="An P."/>
            <person name="Anderson E."/>
            <person name="Anderson S."/>
            <person name="Arachi H."/>
            <person name="Azer M."/>
            <person name="Bachantsang P."/>
            <person name="Barry A."/>
            <person name="Bayul T."/>
            <person name="Berlin A."/>
            <person name="Bessette D."/>
            <person name="Bloom T."/>
            <person name="Blye J."/>
            <person name="Boguslavskiy L."/>
            <person name="Bonnet C."/>
            <person name="Boukhgalter B."/>
            <person name="Bourzgui I."/>
            <person name="Brown A."/>
            <person name="Cahill P."/>
            <person name="Channer S."/>
            <person name="Cheshatsang Y."/>
            <person name="Chuda L."/>
            <person name="Citroen M."/>
            <person name="Collymore A."/>
            <person name="Cooke P."/>
            <person name="Costello M."/>
            <person name="D'Aco K."/>
            <person name="Daza R."/>
            <person name="De Haan G."/>
            <person name="DeGray S."/>
            <person name="DeMaso C."/>
            <person name="Dhargay N."/>
            <person name="Dooley K."/>
            <person name="Dooley E."/>
            <person name="Doricent M."/>
            <person name="Dorje P."/>
            <person name="Dorjee K."/>
            <person name="Dupes A."/>
            <person name="Elong R."/>
            <person name="Falk J."/>
            <person name="Farina A."/>
            <person name="Faro S."/>
            <person name="Ferguson D."/>
            <person name="Fisher S."/>
            <person name="Foley C.D."/>
            <person name="Franke A."/>
            <person name="Friedrich D."/>
            <person name="Gadbois L."/>
            <person name="Gearin G."/>
            <person name="Gearin C.R."/>
            <person name="Giannoukos G."/>
            <person name="Goode T."/>
            <person name="Graham J."/>
            <person name="Grandbois E."/>
            <person name="Grewal S."/>
            <person name="Gyaltsen K."/>
            <person name="Hafez N."/>
            <person name="Hagos B."/>
            <person name="Hall J."/>
            <person name="Henson C."/>
            <person name="Hollinger A."/>
            <person name="Honan T."/>
            <person name="Huard M.D."/>
            <person name="Hughes L."/>
            <person name="Hurhula B."/>
            <person name="Husby M.E."/>
            <person name="Kamat A."/>
            <person name="Kanga B."/>
            <person name="Kashin S."/>
            <person name="Khazanovich D."/>
            <person name="Kisner P."/>
            <person name="Lance K."/>
            <person name="Lara M."/>
            <person name="Lee W."/>
            <person name="Lennon N."/>
            <person name="Letendre F."/>
            <person name="LeVine R."/>
            <person name="Lipovsky A."/>
            <person name="Liu X."/>
            <person name="Liu J."/>
            <person name="Liu S."/>
            <person name="Lokyitsang T."/>
            <person name="Lokyitsang Y."/>
            <person name="Lubonja R."/>
            <person name="Lui A."/>
            <person name="MacDonald P."/>
            <person name="Magnisalis V."/>
            <person name="Maru K."/>
            <person name="Matthews C."/>
            <person name="McCusker W."/>
            <person name="McDonough S."/>
            <person name="Mehta T."/>
            <person name="Meldrim J."/>
            <person name="Meneus L."/>
            <person name="Mihai O."/>
            <person name="Mihalev A."/>
            <person name="Mihova T."/>
            <person name="Mittelman R."/>
            <person name="Mlenga V."/>
            <person name="Montmayeur A."/>
            <person name="Mulrain L."/>
            <person name="Navidi A."/>
            <person name="Naylor J."/>
            <person name="Negash T."/>
            <person name="Nguyen T."/>
            <person name="Nguyen N."/>
            <person name="Nicol R."/>
            <person name="Norbu C."/>
            <person name="Norbu N."/>
            <person name="Novod N."/>
            <person name="O'Neill B."/>
            <person name="Osman S."/>
            <person name="Markiewicz E."/>
            <person name="Oyono O.L."/>
            <person name="Patti C."/>
            <person name="Phunkhang P."/>
            <person name="Pierre F."/>
            <person name="Priest M."/>
            <person name="Raghuraman S."/>
            <person name="Rege F."/>
            <person name="Reyes R."/>
            <person name="Rise C."/>
            <person name="Rogov P."/>
            <person name="Ross K."/>
            <person name="Ryan E."/>
            <person name="Settipalli S."/>
            <person name="Shea T."/>
            <person name="Sherpa N."/>
            <person name="Shi L."/>
            <person name="Shih D."/>
            <person name="Sparrow T."/>
            <person name="Spaulding J."/>
            <person name="Stalker J."/>
            <person name="Stange-Thomann N."/>
            <person name="Stavropoulos S."/>
            <person name="Stone C."/>
            <person name="Strader C."/>
            <person name="Tesfaye S."/>
            <person name="Thomson T."/>
            <person name="Thoulutsang Y."/>
            <person name="Thoulutsang D."/>
            <person name="Topham K."/>
            <person name="Topping I."/>
            <person name="Tsamla T."/>
            <person name="Vassiliev H."/>
            <person name="Vo A."/>
            <person name="Wangchuk T."/>
            <person name="Wangdi T."/>
            <person name="Weiand M."/>
            <person name="Wilkinson J."/>
            <person name="Wilson A."/>
            <person name="Yadav S."/>
            <person name="Young G."/>
            <person name="Yu Q."/>
            <person name="Zembek L."/>
            <person name="Zhong D."/>
            <person name="Zimmer A."/>
            <person name="Zwirko Z."/>
            <person name="Jaffe D.B."/>
            <person name="Alvarez P."/>
            <person name="Brockman W."/>
            <person name="Butler J."/>
            <person name="Chin C."/>
            <person name="Gnerre S."/>
            <person name="Grabherr M."/>
            <person name="Kleber M."/>
            <person name="Mauceli E."/>
            <person name="MacCallum I."/>
        </authorList>
    </citation>
    <scope>NUCLEOTIDE SEQUENCE [LARGE SCALE GENOMIC DNA]</scope>
    <source>
        <strain evidence="3">Tucson 14030-0811.24</strain>
    </source>
</reference>
<feature type="compositionally biased region" description="Acidic residues" evidence="1">
    <location>
        <begin position="254"/>
        <end position="278"/>
    </location>
</feature>
<dbReference type="AlphaFoldDB" id="B4NFG7"/>
<evidence type="ECO:0000256" key="1">
    <source>
        <dbReference type="SAM" id="MobiDB-lite"/>
    </source>
</evidence>
<protein>
    <submittedName>
        <fullName evidence="2">Uncharacterized protein</fullName>
    </submittedName>
</protein>
<organism evidence="2 3">
    <name type="scientific">Drosophila willistoni</name>
    <name type="common">Fruit fly</name>
    <dbReference type="NCBI Taxonomy" id="7260"/>
    <lineage>
        <taxon>Eukaryota</taxon>
        <taxon>Metazoa</taxon>
        <taxon>Ecdysozoa</taxon>
        <taxon>Arthropoda</taxon>
        <taxon>Hexapoda</taxon>
        <taxon>Insecta</taxon>
        <taxon>Pterygota</taxon>
        <taxon>Neoptera</taxon>
        <taxon>Endopterygota</taxon>
        <taxon>Diptera</taxon>
        <taxon>Brachycera</taxon>
        <taxon>Muscomorpha</taxon>
        <taxon>Ephydroidea</taxon>
        <taxon>Drosophilidae</taxon>
        <taxon>Drosophila</taxon>
        <taxon>Sophophora</taxon>
    </lineage>
</organism>